<keyword evidence="4" id="KW-1185">Reference proteome</keyword>
<evidence type="ECO:0000313" key="3">
    <source>
        <dbReference type="EMBL" id="ORD94127.1"/>
    </source>
</evidence>
<accession>A0A1Y1S6S5</accession>
<gene>
    <name evidence="3" type="ORF">ECANGB1_1112</name>
</gene>
<sequence length="107" mass="11273">MADETENKGTSNTSEKKSLIAKILVAVVVILLIIGGAVLIKKNSGLNSVPSKNAARAKANASGPKKVQAEALEQKKVPTTKSGFKKTADNEMNLKGKKMAELAHSDE</sequence>
<evidence type="ECO:0000313" key="4">
    <source>
        <dbReference type="Proteomes" id="UP000192639"/>
    </source>
</evidence>
<name>A0A1Y1S6S5_9MICR</name>
<dbReference type="VEuPathDB" id="MicrosporidiaDB:ECANGB1_1112"/>
<feature type="transmembrane region" description="Helical" evidence="2">
    <location>
        <begin position="20"/>
        <end position="40"/>
    </location>
</feature>
<protein>
    <submittedName>
        <fullName evidence="3">Uncharacterized protein</fullName>
    </submittedName>
</protein>
<keyword evidence="2" id="KW-0472">Membrane</keyword>
<dbReference type="AlphaFoldDB" id="A0A1Y1S6S5"/>
<dbReference type="Proteomes" id="UP000192639">
    <property type="component" value="Unassembled WGS sequence"/>
</dbReference>
<keyword evidence="2" id="KW-0812">Transmembrane</keyword>
<evidence type="ECO:0000256" key="2">
    <source>
        <dbReference type="SAM" id="Phobius"/>
    </source>
</evidence>
<comment type="caution">
    <text evidence="3">The sequence shown here is derived from an EMBL/GenBank/DDBJ whole genome shotgun (WGS) entry which is preliminary data.</text>
</comment>
<evidence type="ECO:0000256" key="1">
    <source>
        <dbReference type="SAM" id="MobiDB-lite"/>
    </source>
</evidence>
<keyword evidence="2" id="KW-1133">Transmembrane helix</keyword>
<reference evidence="3 4" key="1">
    <citation type="journal article" date="2017" name="Environ. Microbiol.">
        <title>Decay of the glycolytic pathway and adaptation to intranuclear parasitism within Enterocytozoonidae microsporidia.</title>
        <authorList>
            <person name="Wiredu Boakye D."/>
            <person name="Jaroenlak P."/>
            <person name="Prachumwat A."/>
            <person name="Williams T.A."/>
            <person name="Bateman K.S."/>
            <person name="Itsathitphaisarn O."/>
            <person name="Sritunyalucksana K."/>
            <person name="Paszkiewicz K.H."/>
            <person name="Moore K.A."/>
            <person name="Stentiford G.D."/>
            <person name="Williams B.A."/>
        </authorList>
    </citation>
    <scope>NUCLEOTIDE SEQUENCE [LARGE SCALE GENOMIC DNA]</scope>
    <source>
        <strain evidence="3 4">GB1</strain>
    </source>
</reference>
<organism evidence="3 4">
    <name type="scientific">Enterospora canceri</name>
    <dbReference type="NCBI Taxonomy" id="1081671"/>
    <lineage>
        <taxon>Eukaryota</taxon>
        <taxon>Fungi</taxon>
        <taxon>Fungi incertae sedis</taxon>
        <taxon>Microsporidia</taxon>
        <taxon>Enterocytozoonidae</taxon>
        <taxon>Enterospora</taxon>
    </lineage>
</organism>
<proteinExistence type="predicted"/>
<feature type="region of interest" description="Disordered" evidence="1">
    <location>
        <begin position="58"/>
        <end position="88"/>
    </location>
</feature>
<dbReference type="EMBL" id="LWDP01000031">
    <property type="protein sequence ID" value="ORD94127.1"/>
    <property type="molecule type" value="Genomic_DNA"/>
</dbReference>